<evidence type="ECO:0000313" key="2">
    <source>
        <dbReference type="Proteomes" id="UP001225761"/>
    </source>
</evidence>
<dbReference type="PROSITE" id="PS51257">
    <property type="entry name" value="PROKAR_LIPOPROTEIN"/>
    <property type="match status" value="1"/>
</dbReference>
<proteinExistence type="predicted"/>
<dbReference type="RefSeq" id="WP_283382576.1">
    <property type="nucleotide sequence ID" value="NZ_JASHIE010000011.1"/>
</dbReference>
<dbReference type="EMBL" id="JASHIE010000011">
    <property type="protein sequence ID" value="MDI9876216.1"/>
    <property type="molecule type" value="Genomic_DNA"/>
</dbReference>
<keyword evidence="2" id="KW-1185">Reference proteome</keyword>
<name>A0ABT6Z519_9BACT</name>
<evidence type="ECO:0008006" key="3">
    <source>
        <dbReference type="Google" id="ProtNLM"/>
    </source>
</evidence>
<gene>
    <name evidence="1" type="ORF">QM481_16890</name>
</gene>
<dbReference type="Proteomes" id="UP001225761">
    <property type="component" value="Unassembled WGS sequence"/>
</dbReference>
<accession>A0ABT6Z519</accession>
<organism evidence="1 2">
    <name type="scientific">Flectobacillus rivi</name>
    <dbReference type="NCBI Taxonomy" id="2984209"/>
    <lineage>
        <taxon>Bacteria</taxon>
        <taxon>Pseudomonadati</taxon>
        <taxon>Bacteroidota</taxon>
        <taxon>Cytophagia</taxon>
        <taxon>Cytophagales</taxon>
        <taxon>Flectobacillaceae</taxon>
        <taxon>Flectobacillus</taxon>
    </lineage>
</organism>
<reference evidence="1 2" key="1">
    <citation type="submission" date="2023-05" db="EMBL/GenBank/DDBJ databases">
        <title>Novel species of genus Flectobacillus isolated from stream in China.</title>
        <authorList>
            <person name="Lu H."/>
        </authorList>
    </citation>
    <scope>NUCLEOTIDE SEQUENCE [LARGE SCALE GENOMIC DNA]</scope>
    <source>
        <strain evidence="1 2">LFS242W</strain>
    </source>
</reference>
<protein>
    <recommendedName>
        <fullName evidence="3">Lipoprotein</fullName>
    </recommendedName>
</protein>
<sequence length="213" mass="23799">MKLKGIFTILGLLIVLGCEQTTNDKAENNGKDSTNNESEFPAVNDEFSEFLDNFKKMELPITIKGCYISSDGFKQFDGNRFKKYADEYSLAYGQIPINGNYVATITLGAADCYLPVLTTYKLNGQVIDQKTIAIGGCGSDCGFSCEEFMTLKKDYSFYTSDTISTYTCDSLGNETPGTYEYYVIYMKGKLLTDGKIEMTNEIKQLLHGRKNEP</sequence>
<evidence type="ECO:0000313" key="1">
    <source>
        <dbReference type="EMBL" id="MDI9876216.1"/>
    </source>
</evidence>
<comment type="caution">
    <text evidence="1">The sequence shown here is derived from an EMBL/GenBank/DDBJ whole genome shotgun (WGS) entry which is preliminary data.</text>
</comment>